<evidence type="ECO:0000313" key="1">
    <source>
        <dbReference type="EMBL" id="SMX23631.1"/>
    </source>
</evidence>
<keyword evidence="2" id="KW-1185">Reference proteome</keyword>
<organism evidence="1 2">
    <name type="scientific">Boseongicola aestuarii</name>
    <dbReference type="NCBI Taxonomy" id="1470561"/>
    <lineage>
        <taxon>Bacteria</taxon>
        <taxon>Pseudomonadati</taxon>
        <taxon>Pseudomonadota</taxon>
        <taxon>Alphaproteobacteria</taxon>
        <taxon>Rhodobacterales</taxon>
        <taxon>Paracoccaceae</taxon>
        <taxon>Boseongicola</taxon>
    </lineage>
</organism>
<dbReference type="EMBL" id="FXXQ01000005">
    <property type="protein sequence ID" value="SMX23631.1"/>
    <property type="molecule type" value="Genomic_DNA"/>
</dbReference>
<accession>A0A238IZZ5</accession>
<dbReference type="Proteomes" id="UP000201838">
    <property type="component" value="Unassembled WGS sequence"/>
</dbReference>
<name>A0A238IZZ5_9RHOB</name>
<gene>
    <name evidence="1" type="ORF">BOA8489_01741</name>
</gene>
<sequence>MRLARYWRIQSSNLSSFPVHLNTTLLRCSPPRQSCVPRHRIATGLQYWGIRNGYLHLQSCRMDSPILGSIQSVCSIFRSSINTSILHRIRPAVSYKSCRTNFKVFTFRRLRRQDASVLGTPLQSDQSTSFDHEHARWRRVQLFPRGIIRKNWEYYHALRRNGVGGIGALALKNLSKIDQFIPRKIQEQ</sequence>
<dbReference type="AlphaFoldDB" id="A0A238IZZ5"/>
<proteinExistence type="predicted"/>
<reference evidence="1 2" key="1">
    <citation type="submission" date="2017-05" db="EMBL/GenBank/DDBJ databases">
        <authorList>
            <person name="Song R."/>
            <person name="Chenine A.L."/>
            <person name="Ruprecht R.M."/>
        </authorList>
    </citation>
    <scope>NUCLEOTIDE SEQUENCE [LARGE SCALE GENOMIC DNA]</scope>
    <source>
        <strain evidence="1 2">CECT 8489</strain>
    </source>
</reference>
<protein>
    <submittedName>
        <fullName evidence="1">Uncharacterized protein</fullName>
    </submittedName>
</protein>
<evidence type="ECO:0000313" key="2">
    <source>
        <dbReference type="Proteomes" id="UP000201838"/>
    </source>
</evidence>